<protein>
    <recommendedName>
        <fullName evidence="4">Fibrillar collagen NC1 domain-containing protein</fullName>
    </recommendedName>
</protein>
<evidence type="ECO:0000313" key="5">
    <source>
        <dbReference type="EMBL" id="KAK4011383.1"/>
    </source>
</evidence>
<keyword evidence="6" id="KW-1185">Reference proteome</keyword>
<keyword evidence="2" id="KW-0964">Secreted</keyword>
<comment type="subcellular location">
    <subcellularLocation>
        <location evidence="1">Secreted</location>
    </subcellularLocation>
</comment>
<reference evidence="5 6" key="1">
    <citation type="journal article" date="2023" name="Nucleic Acids Res.">
        <title>The hologenome of Daphnia magna reveals possible DNA methylation and microbiome-mediated evolution of the host genome.</title>
        <authorList>
            <person name="Chaturvedi A."/>
            <person name="Li X."/>
            <person name="Dhandapani V."/>
            <person name="Marshall H."/>
            <person name="Kissane S."/>
            <person name="Cuenca-Cambronero M."/>
            <person name="Asole G."/>
            <person name="Calvet F."/>
            <person name="Ruiz-Romero M."/>
            <person name="Marangio P."/>
            <person name="Guigo R."/>
            <person name="Rago D."/>
            <person name="Mirbahai L."/>
            <person name="Eastwood N."/>
            <person name="Colbourne J.K."/>
            <person name="Zhou J."/>
            <person name="Mallon E."/>
            <person name="Orsini L."/>
        </authorList>
    </citation>
    <scope>NUCLEOTIDE SEQUENCE [LARGE SCALE GENOMIC DNA]</scope>
    <source>
        <strain evidence="5">LRV0_1</strain>
    </source>
</reference>
<dbReference type="Proteomes" id="UP001234178">
    <property type="component" value="Unassembled WGS sequence"/>
</dbReference>
<dbReference type="InterPro" id="IPR000885">
    <property type="entry name" value="Fib_collagen_C"/>
</dbReference>
<accession>A0ABQ9ZEM4</accession>
<evidence type="ECO:0000256" key="1">
    <source>
        <dbReference type="ARBA" id="ARBA00004613"/>
    </source>
</evidence>
<organism evidence="5 6">
    <name type="scientific">Daphnia magna</name>
    <dbReference type="NCBI Taxonomy" id="35525"/>
    <lineage>
        <taxon>Eukaryota</taxon>
        <taxon>Metazoa</taxon>
        <taxon>Ecdysozoa</taxon>
        <taxon>Arthropoda</taxon>
        <taxon>Crustacea</taxon>
        <taxon>Branchiopoda</taxon>
        <taxon>Diplostraca</taxon>
        <taxon>Cladocera</taxon>
        <taxon>Anomopoda</taxon>
        <taxon>Daphniidae</taxon>
        <taxon>Daphnia</taxon>
    </lineage>
</organism>
<comment type="caution">
    <text evidence="5">The sequence shown here is derived from an EMBL/GenBank/DDBJ whole genome shotgun (WGS) entry which is preliminary data.</text>
</comment>
<dbReference type="EMBL" id="JAOYFB010000003">
    <property type="protein sequence ID" value="KAK4011383.1"/>
    <property type="molecule type" value="Genomic_DNA"/>
</dbReference>
<evidence type="ECO:0000259" key="4">
    <source>
        <dbReference type="Pfam" id="PF01410"/>
    </source>
</evidence>
<proteinExistence type="predicted"/>
<feature type="domain" description="Fibrillar collagen NC1" evidence="4">
    <location>
        <begin position="2"/>
        <end position="34"/>
    </location>
</feature>
<dbReference type="Gene3D" id="2.60.120.1000">
    <property type="match status" value="1"/>
</dbReference>
<name>A0ABQ9ZEM4_9CRUS</name>
<sequence>MYWIDPDGQGVGDDPIYVFCNMTTGSTSVPHDSESPMDVGHCADPAVIPGKSTTSPAAGKCKYWLCYLLSVISRLKNRDKP</sequence>
<gene>
    <name evidence="5" type="ORF">OUZ56_020497</name>
</gene>
<evidence type="ECO:0000256" key="3">
    <source>
        <dbReference type="ARBA" id="ARBA00023119"/>
    </source>
</evidence>
<dbReference type="Pfam" id="PF01410">
    <property type="entry name" value="COLFI"/>
    <property type="match status" value="1"/>
</dbReference>
<evidence type="ECO:0000256" key="2">
    <source>
        <dbReference type="ARBA" id="ARBA00022525"/>
    </source>
</evidence>
<evidence type="ECO:0000313" key="6">
    <source>
        <dbReference type="Proteomes" id="UP001234178"/>
    </source>
</evidence>
<keyword evidence="3" id="KW-0176">Collagen</keyword>